<proteinExistence type="predicted"/>
<dbReference type="EMBL" id="JBBMQS010000002">
    <property type="protein sequence ID" value="MEM5496775.1"/>
    <property type="molecule type" value="Genomic_DNA"/>
</dbReference>
<sequence length="91" mass="10229">MRIQRLVHTVFAAAMVLILSLAFQWLDVILEFLVTSPKFTDVINSLMHGFVATLSLMILHSLYTVMTVNLDITNALHDDKDKANALNDLSK</sequence>
<gene>
    <name evidence="2" type="ORF">WNY77_05160</name>
</gene>
<keyword evidence="3" id="KW-1185">Reference proteome</keyword>
<evidence type="ECO:0000256" key="1">
    <source>
        <dbReference type="SAM" id="Phobius"/>
    </source>
</evidence>
<dbReference type="Proteomes" id="UP001461163">
    <property type="component" value="Unassembled WGS sequence"/>
</dbReference>
<evidence type="ECO:0000313" key="2">
    <source>
        <dbReference type="EMBL" id="MEM5496775.1"/>
    </source>
</evidence>
<accession>A0ABU9ST72</accession>
<evidence type="ECO:0000313" key="3">
    <source>
        <dbReference type="Proteomes" id="UP001461163"/>
    </source>
</evidence>
<keyword evidence="1" id="KW-0472">Membrane</keyword>
<feature type="transmembrane region" description="Helical" evidence="1">
    <location>
        <begin position="46"/>
        <end position="66"/>
    </location>
</feature>
<protein>
    <submittedName>
        <fullName evidence="2">Uncharacterized protein</fullName>
    </submittedName>
</protein>
<name>A0ABU9ST72_9ALTE</name>
<reference evidence="2 3" key="1">
    <citation type="submission" date="2024-03" db="EMBL/GenBank/DDBJ databases">
        <title>Community enrichment and isolation of bacterial strains for fucoidan degradation.</title>
        <authorList>
            <person name="Sichert A."/>
        </authorList>
    </citation>
    <scope>NUCLEOTIDE SEQUENCE [LARGE SCALE GENOMIC DNA]</scope>
    <source>
        <strain evidence="2 3">AS12</strain>
    </source>
</reference>
<dbReference type="RefSeq" id="WP_342881094.1">
    <property type="nucleotide sequence ID" value="NZ_JBBMQS010000002.1"/>
</dbReference>
<organism evidence="2 3">
    <name type="scientific">Paraglaciecola mesophila</name>
    <dbReference type="NCBI Taxonomy" id="197222"/>
    <lineage>
        <taxon>Bacteria</taxon>
        <taxon>Pseudomonadati</taxon>
        <taxon>Pseudomonadota</taxon>
        <taxon>Gammaproteobacteria</taxon>
        <taxon>Alteromonadales</taxon>
        <taxon>Alteromonadaceae</taxon>
        <taxon>Paraglaciecola</taxon>
    </lineage>
</organism>
<keyword evidence="1" id="KW-0812">Transmembrane</keyword>
<feature type="transmembrane region" description="Helical" evidence="1">
    <location>
        <begin position="7"/>
        <end position="26"/>
    </location>
</feature>
<comment type="caution">
    <text evidence="2">The sequence shown here is derived from an EMBL/GenBank/DDBJ whole genome shotgun (WGS) entry which is preliminary data.</text>
</comment>
<keyword evidence="1" id="KW-1133">Transmembrane helix</keyword>